<evidence type="ECO:0000256" key="1">
    <source>
        <dbReference type="SAM" id="Phobius"/>
    </source>
</evidence>
<name>A0A1G2QE06_9BACT</name>
<sequence>MITSLNPLYFINWLYEAIGGWLTFSVVTIFMAKAIWTALSVVLSVVLVIILIKKNELKKLDRAEYKEAMRQATTKADSNRNEAWEKILSHLESGNQSDWKLAILEADTILDSLVQKMGYKGENLGERLKNVEPSDFLTLNEAWEAHKIRNAIAHEAGYELNQREAKRVMKLFESVFREFGYL</sequence>
<protein>
    <recommendedName>
        <fullName evidence="4">DUF4145 domain-containing protein</fullName>
    </recommendedName>
</protein>
<organism evidence="2 3">
    <name type="scientific">Candidatus Vogelbacteria bacterium RIFOXYD1_FULL_44_32</name>
    <dbReference type="NCBI Taxonomy" id="1802438"/>
    <lineage>
        <taxon>Bacteria</taxon>
        <taxon>Candidatus Vogeliibacteriota</taxon>
    </lineage>
</organism>
<reference evidence="2 3" key="1">
    <citation type="journal article" date="2016" name="Nat. Commun.">
        <title>Thousands of microbial genomes shed light on interconnected biogeochemical processes in an aquifer system.</title>
        <authorList>
            <person name="Anantharaman K."/>
            <person name="Brown C.T."/>
            <person name="Hug L.A."/>
            <person name="Sharon I."/>
            <person name="Castelle C.J."/>
            <person name="Probst A.J."/>
            <person name="Thomas B.C."/>
            <person name="Singh A."/>
            <person name="Wilkins M.J."/>
            <person name="Karaoz U."/>
            <person name="Brodie E.L."/>
            <person name="Williams K.H."/>
            <person name="Hubbard S.S."/>
            <person name="Banfield J.F."/>
        </authorList>
    </citation>
    <scope>NUCLEOTIDE SEQUENCE [LARGE SCALE GENOMIC DNA]</scope>
</reference>
<keyword evidence="1" id="KW-0472">Membrane</keyword>
<gene>
    <name evidence="2" type="ORF">A2571_03040</name>
</gene>
<accession>A0A1G2QE06</accession>
<dbReference type="STRING" id="1802438.A2571_03040"/>
<proteinExistence type="predicted"/>
<evidence type="ECO:0000313" key="2">
    <source>
        <dbReference type="EMBL" id="OHA58212.1"/>
    </source>
</evidence>
<dbReference type="AlphaFoldDB" id="A0A1G2QE06"/>
<keyword evidence="1" id="KW-0812">Transmembrane</keyword>
<comment type="caution">
    <text evidence="2">The sequence shown here is derived from an EMBL/GenBank/DDBJ whole genome shotgun (WGS) entry which is preliminary data.</text>
</comment>
<dbReference type="EMBL" id="MHTJ01000004">
    <property type="protein sequence ID" value="OHA58212.1"/>
    <property type="molecule type" value="Genomic_DNA"/>
</dbReference>
<keyword evidence="1" id="KW-1133">Transmembrane helix</keyword>
<dbReference type="Proteomes" id="UP000177043">
    <property type="component" value="Unassembled WGS sequence"/>
</dbReference>
<evidence type="ECO:0000313" key="3">
    <source>
        <dbReference type="Proteomes" id="UP000177043"/>
    </source>
</evidence>
<feature type="transmembrane region" description="Helical" evidence="1">
    <location>
        <begin position="20"/>
        <end position="52"/>
    </location>
</feature>
<evidence type="ECO:0008006" key="4">
    <source>
        <dbReference type="Google" id="ProtNLM"/>
    </source>
</evidence>